<proteinExistence type="predicted"/>
<protein>
    <submittedName>
        <fullName evidence="1">Uncharacterized protein</fullName>
    </submittedName>
</protein>
<name>A0A8H6MRG0_9PEZI</name>
<evidence type="ECO:0000313" key="2">
    <source>
        <dbReference type="Proteomes" id="UP000639643"/>
    </source>
</evidence>
<sequence length="180" mass="20580">MAPQIGYMQFAVIQHYYSNLKSNSLETGVDILWNNILPLYFDIRKGYGLDPPQRLYQGVVKTRSDLIITAVRNDKHEKVVVLIQDKCVGHERSVAKWEEAVEQVTDYMKAARTSNFPVSSKAETMYAIVTVGRCSRLYELLPGEHELTDYDNTDGKAYEFKEDEESIDGILLDIVQKTSH</sequence>
<dbReference type="AlphaFoldDB" id="A0A8H6MRG0"/>
<dbReference type="EMBL" id="WIGM01001075">
    <property type="protein sequence ID" value="KAF6805501.1"/>
    <property type="molecule type" value="Genomic_DNA"/>
</dbReference>
<keyword evidence="2" id="KW-1185">Reference proteome</keyword>
<organism evidence="1 2">
    <name type="scientific">Colletotrichum musicola</name>
    <dbReference type="NCBI Taxonomy" id="2175873"/>
    <lineage>
        <taxon>Eukaryota</taxon>
        <taxon>Fungi</taxon>
        <taxon>Dikarya</taxon>
        <taxon>Ascomycota</taxon>
        <taxon>Pezizomycotina</taxon>
        <taxon>Sordariomycetes</taxon>
        <taxon>Hypocreomycetidae</taxon>
        <taxon>Glomerellales</taxon>
        <taxon>Glomerellaceae</taxon>
        <taxon>Colletotrichum</taxon>
        <taxon>Colletotrichum orchidearum species complex</taxon>
    </lineage>
</organism>
<comment type="caution">
    <text evidence="1">The sequence shown here is derived from an EMBL/GenBank/DDBJ whole genome shotgun (WGS) entry which is preliminary data.</text>
</comment>
<dbReference type="Proteomes" id="UP000639643">
    <property type="component" value="Unassembled WGS sequence"/>
</dbReference>
<accession>A0A8H6MRG0</accession>
<gene>
    <name evidence="1" type="ORF">CMUS01_14599</name>
</gene>
<reference evidence="1" key="1">
    <citation type="journal article" date="2020" name="Phytopathology">
        <title>Genome Sequence Resources of Colletotrichum truncatum, C. plurivorum, C. musicola, and C. sojae: Four Species Pathogenic to Soybean (Glycine max).</title>
        <authorList>
            <person name="Rogerio F."/>
            <person name="Boufleur T.R."/>
            <person name="Ciampi-Guillardi M."/>
            <person name="Sukno S.A."/>
            <person name="Thon M.R."/>
            <person name="Massola Junior N.S."/>
            <person name="Baroncelli R."/>
        </authorList>
    </citation>
    <scope>NUCLEOTIDE SEQUENCE</scope>
    <source>
        <strain evidence="1">LFN0074</strain>
    </source>
</reference>
<dbReference type="OrthoDB" id="5315444at2759"/>
<evidence type="ECO:0000313" key="1">
    <source>
        <dbReference type="EMBL" id="KAF6805501.1"/>
    </source>
</evidence>